<protein>
    <submittedName>
        <fullName evidence="2">Endonuclease domain-containing protein</fullName>
    </submittedName>
</protein>
<proteinExistence type="predicted"/>
<organism evidence="2 3">
    <name type="scientific">Novosphingobium cyanobacteriorum</name>
    <dbReference type="NCBI Taxonomy" id="3024215"/>
    <lineage>
        <taxon>Bacteria</taxon>
        <taxon>Pseudomonadati</taxon>
        <taxon>Pseudomonadota</taxon>
        <taxon>Alphaproteobacteria</taxon>
        <taxon>Sphingomonadales</taxon>
        <taxon>Sphingomonadaceae</taxon>
        <taxon>Novosphingobium</taxon>
    </lineage>
</organism>
<evidence type="ECO:0000313" key="3">
    <source>
        <dbReference type="Proteomes" id="UP001222770"/>
    </source>
</evidence>
<dbReference type="Pfam" id="PF04480">
    <property type="entry name" value="DUF559"/>
    <property type="match status" value="1"/>
</dbReference>
<dbReference type="EMBL" id="JAROCY010000008">
    <property type="protein sequence ID" value="MDF8333491.1"/>
    <property type="molecule type" value="Genomic_DNA"/>
</dbReference>
<comment type="caution">
    <text evidence="2">The sequence shown here is derived from an EMBL/GenBank/DDBJ whole genome shotgun (WGS) entry which is preliminary data.</text>
</comment>
<keyword evidence="2" id="KW-0255">Endonuclease</keyword>
<dbReference type="Proteomes" id="UP001222770">
    <property type="component" value="Unassembled WGS sequence"/>
</dbReference>
<sequence>MPHGPKNTQHRAAGLRQAMSLPEVLLWRQLRLRPEGLKFRRQHPAGRYVLDIFCAEAKLAIEIEGHAHNTGDRPERDRVRTLWLENQGIRVLRIAAMRVLKDPVGTAEAIAKYALHGWPGHPPLQGEGDRP</sequence>
<keyword evidence="2" id="KW-0540">Nuclease</keyword>
<dbReference type="InterPro" id="IPR007569">
    <property type="entry name" value="DUF559"/>
</dbReference>
<dbReference type="PANTHER" id="PTHR38590">
    <property type="entry name" value="BLL0828 PROTEIN"/>
    <property type="match status" value="1"/>
</dbReference>
<dbReference type="PANTHER" id="PTHR38590:SF1">
    <property type="entry name" value="BLL0828 PROTEIN"/>
    <property type="match status" value="1"/>
</dbReference>
<feature type="domain" description="DUF559" evidence="1">
    <location>
        <begin position="7"/>
        <end position="112"/>
    </location>
</feature>
<dbReference type="InterPro" id="IPR011335">
    <property type="entry name" value="Restrct_endonuc-II-like"/>
</dbReference>
<dbReference type="GO" id="GO:0004519">
    <property type="term" value="F:endonuclease activity"/>
    <property type="evidence" value="ECO:0007669"/>
    <property type="project" value="UniProtKB-KW"/>
</dbReference>
<keyword evidence="2" id="KW-0378">Hydrolase</keyword>
<dbReference type="InterPro" id="IPR047216">
    <property type="entry name" value="Endonuclease_DUF559_bact"/>
</dbReference>
<dbReference type="Gene3D" id="3.40.960.10">
    <property type="entry name" value="VSR Endonuclease"/>
    <property type="match status" value="1"/>
</dbReference>
<reference evidence="2 3" key="1">
    <citation type="submission" date="2023-03" db="EMBL/GenBank/DDBJ databases">
        <title>Novosphingobium cyanobacteriorum sp. nov., isolated from a eutrophic reservoir during the Microcystis bloom period.</title>
        <authorList>
            <person name="Kang M."/>
            <person name="Le V."/>
            <person name="Ko S.-R."/>
            <person name="Lee S.-A."/>
            <person name="Ahn C.-Y."/>
        </authorList>
    </citation>
    <scope>NUCLEOTIDE SEQUENCE [LARGE SCALE GENOMIC DNA]</scope>
    <source>
        <strain evidence="2 3">HBC54</strain>
    </source>
</reference>
<evidence type="ECO:0000313" key="2">
    <source>
        <dbReference type="EMBL" id="MDF8333491.1"/>
    </source>
</evidence>
<name>A0ABT6CHV1_9SPHN</name>
<accession>A0ABT6CHV1</accession>
<keyword evidence="3" id="KW-1185">Reference proteome</keyword>
<dbReference type="SUPFAM" id="SSF52980">
    <property type="entry name" value="Restriction endonuclease-like"/>
    <property type="match status" value="1"/>
</dbReference>
<gene>
    <name evidence="2" type="ORF">POM99_09790</name>
</gene>
<dbReference type="CDD" id="cd01038">
    <property type="entry name" value="Endonuclease_DUF559"/>
    <property type="match status" value="1"/>
</dbReference>
<evidence type="ECO:0000259" key="1">
    <source>
        <dbReference type="Pfam" id="PF04480"/>
    </source>
</evidence>